<proteinExistence type="inferred from homology"/>
<dbReference type="InterPro" id="IPR006157">
    <property type="entry name" value="FolB_dom"/>
</dbReference>
<protein>
    <recommendedName>
        <fullName evidence="6">7,8-dihydroneopterin aldolase</fullName>
        <ecNumber evidence="6">4.1.2.25</ecNumber>
    </recommendedName>
</protein>
<reference evidence="8 9" key="1">
    <citation type="journal article" date="2014" name="Genome Announc.">
        <title>Draft Genome Sequence of Kocuria palustris PEL.</title>
        <authorList>
            <person name="Sharma G."/>
            <person name="Khatri I."/>
            <person name="Subramanian S."/>
        </authorList>
    </citation>
    <scope>NUCLEOTIDE SEQUENCE [LARGE SCALE GENOMIC DNA]</scope>
    <source>
        <strain evidence="8 9">PEL</strain>
    </source>
</reference>
<dbReference type="GO" id="GO:0004150">
    <property type="term" value="F:dihydroneopterin aldolase activity"/>
    <property type="evidence" value="ECO:0007669"/>
    <property type="project" value="UniProtKB-UniRule"/>
</dbReference>
<keyword evidence="9" id="KW-1185">Reference proteome</keyword>
<dbReference type="NCBIfam" id="TIGR00525">
    <property type="entry name" value="folB"/>
    <property type="match status" value="1"/>
</dbReference>
<dbReference type="Proteomes" id="UP000009877">
    <property type="component" value="Unassembled WGS sequence"/>
</dbReference>
<gene>
    <name evidence="8" type="ORF">C884_01543</name>
</gene>
<comment type="pathway">
    <text evidence="2 6">Cofactor biosynthesis; tetrahydrofolate biosynthesis; 2-amino-4-hydroxy-6-hydroxymethyl-7,8-dihydropteridine diphosphate from 7,8-dihydroneopterin triphosphate: step 3/4.</text>
</comment>
<evidence type="ECO:0000313" key="8">
    <source>
        <dbReference type="EMBL" id="EME37492.1"/>
    </source>
</evidence>
<dbReference type="Gene3D" id="3.30.1130.10">
    <property type="match status" value="1"/>
</dbReference>
<comment type="function">
    <text evidence="6">Catalyzes the conversion of 7,8-dihydroneopterin to 6-hydroxymethyl-7,8-dihydropterin.</text>
</comment>
<dbReference type="UniPathway" id="UPA00077">
    <property type="reaction ID" value="UER00154"/>
</dbReference>
<name>M2WG33_9MICC</name>
<evidence type="ECO:0000256" key="1">
    <source>
        <dbReference type="ARBA" id="ARBA00001353"/>
    </source>
</evidence>
<dbReference type="EMBL" id="ANHZ02000003">
    <property type="protein sequence ID" value="EME37492.1"/>
    <property type="molecule type" value="Genomic_DNA"/>
</dbReference>
<keyword evidence="5 6" id="KW-0456">Lyase</keyword>
<comment type="catalytic activity">
    <reaction evidence="1 6">
        <text>7,8-dihydroneopterin = 6-hydroxymethyl-7,8-dihydropterin + glycolaldehyde</text>
        <dbReference type="Rhea" id="RHEA:10540"/>
        <dbReference type="ChEBI" id="CHEBI:17001"/>
        <dbReference type="ChEBI" id="CHEBI:17071"/>
        <dbReference type="ChEBI" id="CHEBI:44841"/>
        <dbReference type="EC" id="4.1.2.25"/>
    </reaction>
</comment>
<dbReference type="PANTHER" id="PTHR42844:SF1">
    <property type="entry name" value="DIHYDRONEOPTERIN ALDOLASE 1-RELATED"/>
    <property type="match status" value="1"/>
</dbReference>
<dbReference type="CDD" id="cd00534">
    <property type="entry name" value="DHNA_DHNTPE"/>
    <property type="match status" value="1"/>
</dbReference>
<dbReference type="AlphaFoldDB" id="M2WG33"/>
<feature type="domain" description="Dihydroneopterin aldolase/epimerase" evidence="7">
    <location>
        <begin position="6"/>
        <end position="119"/>
    </location>
</feature>
<sequence length="122" mass="13325">MSADRIALSGLTAVGHHGVFDHERRDGQEFSVDLVLHLDLRPAGSSDELTRTVHYGEVAEAVHEEIVGPPVDLIEALAERIAARLLREQALLEAVEVTVHKPHAPIEVAFRDVAVTVLRGRS</sequence>
<organism evidence="8 9">
    <name type="scientific">Kocuria palustris PEL</name>
    <dbReference type="NCBI Taxonomy" id="1236550"/>
    <lineage>
        <taxon>Bacteria</taxon>
        <taxon>Bacillati</taxon>
        <taxon>Actinomycetota</taxon>
        <taxon>Actinomycetes</taxon>
        <taxon>Micrococcales</taxon>
        <taxon>Micrococcaceae</taxon>
        <taxon>Kocuria</taxon>
    </lineage>
</organism>
<evidence type="ECO:0000256" key="4">
    <source>
        <dbReference type="ARBA" id="ARBA00022909"/>
    </source>
</evidence>
<keyword evidence="4 6" id="KW-0289">Folate biosynthesis</keyword>
<dbReference type="InterPro" id="IPR006156">
    <property type="entry name" value="Dihydroneopterin_aldolase"/>
</dbReference>
<dbReference type="GeneID" id="93316506"/>
<dbReference type="PANTHER" id="PTHR42844">
    <property type="entry name" value="DIHYDRONEOPTERIN ALDOLASE 1-RELATED"/>
    <property type="match status" value="1"/>
</dbReference>
<dbReference type="RefSeq" id="WP_006213600.1">
    <property type="nucleotide sequence ID" value="NZ_ANHZ02000003.1"/>
</dbReference>
<dbReference type="GO" id="GO:0046656">
    <property type="term" value="P:folic acid biosynthetic process"/>
    <property type="evidence" value="ECO:0007669"/>
    <property type="project" value="UniProtKB-UniRule"/>
</dbReference>
<evidence type="ECO:0000313" key="9">
    <source>
        <dbReference type="Proteomes" id="UP000009877"/>
    </source>
</evidence>
<dbReference type="SMART" id="SM00905">
    <property type="entry name" value="FolB"/>
    <property type="match status" value="1"/>
</dbReference>
<evidence type="ECO:0000256" key="6">
    <source>
        <dbReference type="RuleBase" id="RU362079"/>
    </source>
</evidence>
<dbReference type="GO" id="GO:0046654">
    <property type="term" value="P:tetrahydrofolate biosynthetic process"/>
    <property type="evidence" value="ECO:0007669"/>
    <property type="project" value="UniProtKB-UniRule"/>
</dbReference>
<dbReference type="EC" id="4.1.2.25" evidence="6"/>
<dbReference type="FunFam" id="3.30.1130.10:FF:000003">
    <property type="entry name" value="7,8-dihydroneopterin aldolase"/>
    <property type="match status" value="1"/>
</dbReference>
<dbReference type="Pfam" id="PF02152">
    <property type="entry name" value="FolB"/>
    <property type="match status" value="1"/>
</dbReference>
<comment type="caution">
    <text evidence="8">The sequence shown here is derived from an EMBL/GenBank/DDBJ whole genome shotgun (WGS) entry which is preliminary data.</text>
</comment>
<evidence type="ECO:0000256" key="5">
    <source>
        <dbReference type="ARBA" id="ARBA00023239"/>
    </source>
</evidence>
<evidence type="ECO:0000256" key="3">
    <source>
        <dbReference type="ARBA" id="ARBA00005708"/>
    </source>
</evidence>
<evidence type="ECO:0000259" key="7">
    <source>
        <dbReference type="SMART" id="SM00905"/>
    </source>
</evidence>
<dbReference type="STRING" id="71999.KPaMU14_01560"/>
<evidence type="ECO:0000256" key="2">
    <source>
        <dbReference type="ARBA" id="ARBA00005013"/>
    </source>
</evidence>
<dbReference type="SUPFAM" id="SSF55620">
    <property type="entry name" value="Tetrahydrobiopterin biosynthesis enzymes-like"/>
    <property type="match status" value="1"/>
</dbReference>
<accession>M2WG33</accession>
<dbReference type="GO" id="GO:0005737">
    <property type="term" value="C:cytoplasm"/>
    <property type="evidence" value="ECO:0007669"/>
    <property type="project" value="TreeGrafter"/>
</dbReference>
<dbReference type="NCBIfam" id="TIGR00526">
    <property type="entry name" value="folB_dom"/>
    <property type="match status" value="1"/>
</dbReference>
<dbReference type="InterPro" id="IPR043133">
    <property type="entry name" value="GTP-CH-I_C/QueF"/>
</dbReference>
<comment type="similarity">
    <text evidence="3 6">Belongs to the DHNA family.</text>
</comment>